<sequence>MSDLRMLAPLYQPAEETGGSWHTRVHPGNSPQGGRDALAHHFLKEEAAAGGDQERAREFADAANLMDWEKHDEVAVLGHRYRIVRIERYVLFTDDEPEPPGPADAAPQPGRVDLGADSDPGPRAAGLKEEIAGTVPAGGPVPPEVTEDALVGNMAYPRLVTMPPDFQLLSKGRGDPGWRPMGQEHATVEEARDALRRFFENMVREDEEGSSLRPGVGDACRKALRRWSEEDGPIDAADVLEHRFRVARVLRVVRVGFDGPEPPRASDPDPELPPAVLHLEAAEAGELSPDDAPVPPRPGPESRRFLPGDSP</sequence>
<organism evidence="2 3">
    <name type="scientific">Nocardiopsis composta</name>
    <dbReference type="NCBI Taxonomy" id="157465"/>
    <lineage>
        <taxon>Bacteria</taxon>
        <taxon>Bacillati</taxon>
        <taxon>Actinomycetota</taxon>
        <taxon>Actinomycetes</taxon>
        <taxon>Streptosporangiales</taxon>
        <taxon>Nocardiopsidaceae</taxon>
        <taxon>Nocardiopsis</taxon>
    </lineage>
</organism>
<evidence type="ECO:0008006" key="4">
    <source>
        <dbReference type="Google" id="ProtNLM"/>
    </source>
</evidence>
<feature type="region of interest" description="Disordered" evidence="1">
    <location>
        <begin position="15"/>
        <end position="36"/>
    </location>
</feature>
<feature type="compositionally biased region" description="Basic and acidic residues" evidence="1">
    <location>
        <begin position="300"/>
        <end position="311"/>
    </location>
</feature>
<proteinExistence type="predicted"/>
<dbReference type="Proteomes" id="UP000572635">
    <property type="component" value="Unassembled WGS sequence"/>
</dbReference>
<dbReference type="AlphaFoldDB" id="A0A7W8VDI9"/>
<keyword evidence="3" id="KW-1185">Reference proteome</keyword>
<feature type="region of interest" description="Disordered" evidence="1">
    <location>
        <begin position="257"/>
        <end position="311"/>
    </location>
</feature>
<comment type="caution">
    <text evidence="2">The sequence shown here is derived from an EMBL/GenBank/DDBJ whole genome shotgun (WGS) entry which is preliminary data.</text>
</comment>
<protein>
    <recommendedName>
        <fullName evidence="4">PE-PGRS family protein</fullName>
    </recommendedName>
</protein>
<dbReference type="InterPro" id="IPR045998">
    <property type="entry name" value="DUF5954"/>
</dbReference>
<evidence type="ECO:0000313" key="2">
    <source>
        <dbReference type="EMBL" id="MBB5432053.1"/>
    </source>
</evidence>
<dbReference type="Pfam" id="PF19379">
    <property type="entry name" value="DUF5954"/>
    <property type="match status" value="1"/>
</dbReference>
<accession>A0A7W8VDI9</accession>
<feature type="region of interest" description="Disordered" evidence="1">
    <location>
        <begin position="94"/>
        <end position="123"/>
    </location>
</feature>
<dbReference type="RefSeq" id="WP_184391671.1">
    <property type="nucleotide sequence ID" value="NZ_BAAAJD010000126.1"/>
</dbReference>
<name>A0A7W8VDI9_9ACTN</name>
<evidence type="ECO:0000313" key="3">
    <source>
        <dbReference type="Proteomes" id="UP000572635"/>
    </source>
</evidence>
<dbReference type="EMBL" id="JACHDB010000001">
    <property type="protein sequence ID" value="MBB5432053.1"/>
    <property type="molecule type" value="Genomic_DNA"/>
</dbReference>
<evidence type="ECO:0000256" key="1">
    <source>
        <dbReference type="SAM" id="MobiDB-lite"/>
    </source>
</evidence>
<reference evidence="2 3" key="1">
    <citation type="submission" date="2020-08" db="EMBL/GenBank/DDBJ databases">
        <title>Sequencing the genomes of 1000 actinobacteria strains.</title>
        <authorList>
            <person name="Klenk H.-P."/>
        </authorList>
    </citation>
    <scope>NUCLEOTIDE SEQUENCE [LARGE SCALE GENOMIC DNA]</scope>
    <source>
        <strain evidence="2 3">DSM 44551</strain>
    </source>
</reference>
<gene>
    <name evidence="2" type="ORF">HDA36_002137</name>
</gene>